<evidence type="ECO:0000313" key="2">
    <source>
        <dbReference type="Proteomes" id="UP000299102"/>
    </source>
</evidence>
<dbReference type="Proteomes" id="UP000299102">
    <property type="component" value="Unassembled WGS sequence"/>
</dbReference>
<dbReference type="AlphaFoldDB" id="A0A4C1ZQE0"/>
<comment type="caution">
    <text evidence="1">The sequence shown here is derived from an EMBL/GenBank/DDBJ whole genome shotgun (WGS) entry which is preliminary data.</text>
</comment>
<dbReference type="EMBL" id="BGZK01001990">
    <property type="protein sequence ID" value="GBP89304.1"/>
    <property type="molecule type" value="Genomic_DNA"/>
</dbReference>
<evidence type="ECO:0000313" key="1">
    <source>
        <dbReference type="EMBL" id="GBP89304.1"/>
    </source>
</evidence>
<sequence length="170" mass="18903">MNQLWISSRVWLESRPLLITQVPCQRPQCFPTTAPHEPSLRICGKHENHKKIQYLKARAPAGGKTAVSDPYLRVHSHGGVLPTFFHFKKLMSSAGPSFDQGEHPQLRGPRATAPLALPRRCRCRFKYEDAPILRQGGTAIGIEMVLSATFRINSVVESDTDDTDTGSILS</sequence>
<keyword evidence="2" id="KW-1185">Reference proteome</keyword>
<proteinExistence type="predicted"/>
<accession>A0A4C1ZQE0</accession>
<protein>
    <submittedName>
        <fullName evidence="1">Uncharacterized protein</fullName>
    </submittedName>
</protein>
<reference evidence="1 2" key="1">
    <citation type="journal article" date="2019" name="Commun. Biol.">
        <title>The bagworm genome reveals a unique fibroin gene that provides high tensile strength.</title>
        <authorList>
            <person name="Kono N."/>
            <person name="Nakamura H."/>
            <person name="Ohtoshi R."/>
            <person name="Tomita M."/>
            <person name="Numata K."/>
            <person name="Arakawa K."/>
        </authorList>
    </citation>
    <scope>NUCLEOTIDE SEQUENCE [LARGE SCALE GENOMIC DNA]</scope>
</reference>
<gene>
    <name evidence="1" type="ORF">EVAR_65287_1</name>
</gene>
<name>A0A4C1ZQE0_EUMVA</name>
<organism evidence="1 2">
    <name type="scientific">Eumeta variegata</name>
    <name type="common">Bagworm moth</name>
    <name type="synonym">Eumeta japonica</name>
    <dbReference type="NCBI Taxonomy" id="151549"/>
    <lineage>
        <taxon>Eukaryota</taxon>
        <taxon>Metazoa</taxon>
        <taxon>Ecdysozoa</taxon>
        <taxon>Arthropoda</taxon>
        <taxon>Hexapoda</taxon>
        <taxon>Insecta</taxon>
        <taxon>Pterygota</taxon>
        <taxon>Neoptera</taxon>
        <taxon>Endopterygota</taxon>
        <taxon>Lepidoptera</taxon>
        <taxon>Glossata</taxon>
        <taxon>Ditrysia</taxon>
        <taxon>Tineoidea</taxon>
        <taxon>Psychidae</taxon>
        <taxon>Oiketicinae</taxon>
        <taxon>Eumeta</taxon>
    </lineage>
</organism>